<feature type="domain" description="Glycosyltransferase subfamily 4-like N-terminal" evidence="2">
    <location>
        <begin position="82"/>
        <end position="195"/>
    </location>
</feature>
<dbReference type="InterPro" id="IPR028098">
    <property type="entry name" value="Glyco_trans_4-like_N"/>
</dbReference>
<dbReference type="RefSeq" id="WP_207600853.1">
    <property type="nucleotide sequence ID" value="NZ_JAFNJU010000018.1"/>
</dbReference>
<protein>
    <submittedName>
        <fullName evidence="3">Glycosyltransferase</fullName>
    </submittedName>
</protein>
<dbReference type="InterPro" id="IPR050194">
    <property type="entry name" value="Glycosyltransferase_grp1"/>
</dbReference>
<keyword evidence="4" id="KW-1185">Reference proteome</keyword>
<gene>
    <name evidence="3" type="ORF">J3A84_14925</name>
</gene>
<evidence type="ECO:0000259" key="1">
    <source>
        <dbReference type="Pfam" id="PF00534"/>
    </source>
</evidence>
<dbReference type="GO" id="GO:0016758">
    <property type="term" value="F:hexosyltransferase activity"/>
    <property type="evidence" value="ECO:0007669"/>
    <property type="project" value="TreeGrafter"/>
</dbReference>
<proteinExistence type="predicted"/>
<name>A0A939KKP6_9CLOT</name>
<dbReference type="SUPFAM" id="SSF53756">
    <property type="entry name" value="UDP-Glycosyltransferase/glycogen phosphorylase"/>
    <property type="match status" value="1"/>
</dbReference>
<organism evidence="3 4">
    <name type="scientific">Proteiniclasticum aestuarii</name>
    <dbReference type="NCBI Taxonomy" id="2817862"/>
    <lineage>
        <taxon>Bacteria</taxon>
        <taxon>Bacillati</taxon>
        <taxon>Bacillota</taxon>
        <taxon>Clostridia</taxon>
        <taxon>Eubacteriales</taxon>
        <taxon>Clostridiaceae</taxon>
        <taxon>Proteiniclasticum</taxon>
    </lineage>
</organism>
<dbReference type="Pfam" id="PF00534">
    <property type="entry name" value="Glycos_transf_1"/>
    <property type="match status" value="1"/>
</dbReference>
<accession>A0A939KKP6</accession>
<reference evidence="3" key="1">
    <citation type="submission" date="2021-03" db="EMBL/GenBank/DDBJ databases">
        <title>Proteiniclasticum marinus sp. nov., isolated from tidal flat sediment.</title>
        <authorList>
            <person name="Namirimu T."/>
            <person name="Yang J.-A."/>
            <person name="Yang S.-H."/>
            <person name="Kim Y.-J."/>
            <person name="Kwon K.K."/>
        </authorList>
    </citation>
    <scope>NUCLEOTIDE SEQUENCE</scope>
    <source>
        <strain evidence="3">SCR006</strain>
    </source>
</reference>
<dbReference type="Pfam" id="PF13439">
    <property type="entry name" value="Glyco_transf_4"/>
    <property type="match status" value="1"/>
</dbReference>
<dbReference type="AlphaFoldDB" id="A0A939KKP6"/>
<dbReference type="InterPro" id="IPR001296">
    <property type="entry name" value="Glyco_trans_1"/>
</dbReference>
<feature type="domain" description="Glycosyl transferase family 1" evidence="1">
    <location>
        <begin position="204"/>
        <end position="355"/>
    </location>
</feature>
<sequence>MKILIIPSWYPSHRDSLEGIFFKEQAIALKKDDNKVFVVVPPKIYSMKKIFNSDVNTKIENRTENGIVTIRSNDYAYIPKSKLASMLFMKRKFIKMIEYLFDRYGKPDIIHAHSFIWGGVLGAYISKKYNIPIVLTEHSTAFSRDMITNIQKKAIRSANDIINEIIVVGPGLSKDLKPYIGDRSVKIVPNIVNINEFKLEENIIKNKDGDDFTFLCIGLLTYKKRVDLLISAFSKMKNQKCKLLIGGDGEEKENLMSLTQTLKIENRVRFLGRLSRDQVKKQMRECSVFVLASRHETFGIVFIEALASGKPIIATRSGGPNNIVNDFNGVLIDVDNEEQLTDSMDQIISNYSKYNPIEIRQDCINRFSEDTIVNKLKSIYMQHIAKKSKLGGDNHE</sequence>
<dbReference type="Proteomes" id="UP000664218">
    <property type="component" value="Unassembled WGS sequence"/>
</dbReference>
<dbReference type="PANTHER" id="PTHR45947:SF3">
    <property type="entry name" value="SULFOQUINOVOSYL TRANSFERASE SQD2"/>
    <property type="match status" value="1"/>
</dbReference>
<evidence type="ECO:0000313" key="3">
    <source>
        <dbReference type="EMBL" id="MBO1266326.1"/>
    </source>
</evidence>
<dbReference type="Gene3D" id="3.40.50.2000">
    <property type="entry name" value="Glycogen Phosphorylase B"/>
    <property type="match status" value="2"/>
</dbReference>
<evidence type="ECO:0000259" key="2">
    <source>
        <dbReference type="Pfam" id="PF13439"/>
    </source>
</evidence>
<dbReference type="PANTHER" id="PTHR45947">
    <property type="entry name" value="SULFOQUINOVOSYL TRANSFERASE SQD2"/>
    <property type="match status" value="1"/>
</dbReference>
<comment type="caution">
    <text evidence="3">The sequence shown here is derived from an EMBL/GenBank/DDBJ whole genome shotgun (WGS) entry which is preliminary data.</text>
</comment>
<evidence type="ECO:0000313" key="4">
    <source>
        <dbReference type="Proteomes" id="UP000664218"/>
    </source>
</evidence>
<dbReference type="EMBL" id="JAFNJU010000018">
    <property type="protein sequence ID" value="MBO1266326.1"/>
    <property type="molecule type" value="Genomic_DNA"/>
</dbReference>